<dbReference type="EMBL" id="LBHB01000002">
    <property type="protein sequence ID" value="KLE34836.1"/>
    <property type="molecule type" value="Genomic_DNA"/>
</dbReference>
<keyword evidence="4" id="KW-1185">Reference proteome</keyword>
<dbReference type="STRING" id="1581420.AAW00_07960"/>
<feature type="chain" id="PRO_5002581201" evidence="2">
    <location>
        <begin position="30"/>
        <end position="217"/>
    </location>
</feature>
<protein>
    <submittedName>
        <fullName evidence="3">Cell envelope biogenesis protein LolA</fullName>
    </submittedName>
</protein>
<dbReference type="InterPro" id="IPR004564">
    <property type="entry name" value="OM_lipoprot_carrier_LolA-like"/>
</dbReference>
<dbReference type="SUPFAM" id="SSF89392">
    <property type="entry name" value="Prokaryotic lipoproteins and lipoprotein localization factors"/>
    <property type="match status" value="1"/>
</dbReference>
<evidence type="ECO:0000313" key="3">
    <source>
        <dbReference type="EMBL" id="KLE34836.1"/>
    </source>
</evidence>
<dbReference type="PANTHER" id="PTHR35869:SF1">
    <property type="entry name" value="OUTER-MEMBRANE LIPOPROTEIN CARRIER PROTEIN"/>
    <property type="match status" value="1"/>
</dbReference>
<evidence type="ECO:0000313" key="4">
    <source>
        <dbReference type="Proteomes" id="UP000053464"/>
    </source>
</evidence>
<dbReference type="Gene3D" id="2.50.20.10">
    <property type="entry name" value="Lipoprotein localisation LolA/LolB/LppX"/>
    <property type="match status" value="1"/>
</dbReference>
<dbReference type="PATRIC" id="fig|1581420.6.peg.1633"/>
<evidence type="ECO:0000256" key="1">
    <source>
        <dbReference type="ARBA" id="ARBA00022729"/>
    </source>
</evidence>
<proteinExistence type="predicted"/>
<dbReference type="PANTHER" id="PTHR35869">
    <property type="entry name" value="OUTER-MEMBRANE LIPOPROTEIN CARRIER PROTEIN"/>
    <property type="match status" value="1"/>
</dbReference>
<dbReference type="Pfam" id="PF03548">
    <property type="entry name" value="LolA"/>
    <property type="match status" value="1"/>
</dbReference>
<dbReference type="Proteomes" id="UP000053464">
    <property type="component" value="Unassembled WGS sequence"/>
</dbReference>
<comment type="caution">
    <text evidence="3">The sequence shown here is derived from an EMBL/GenBank/DDBJ whole genome shotgun (WGS) entry which is preliminary data.</text>
</comment>
<dbReference type="InterPro" id="IPR029046">
    <property type="entry name" value="LolA/LolB/LppX"/>
</dbReference>
<feature type="signal peptide" evidence="2">
    <location>
        <begin position="1"/>
        <end position="29"/>
    </location>
</feature>
<accession>A0A0G9MVT7</accession>
<keyword evidence="1 2" id="KW-0732">Signal</keyword>
<reference evidence="3 4" key="1">
    <citation type="submission" date="2015-04" db="EMBL/GenBank/DDBJ databases">
        <title>The draft genome sequence of Erythrobacter luteus KA37.</title>
        <authorList>
            <person name="Zhuang L."/>
            <person name="Liu Y."/>
            <person name="Shao Z."/>
        </authorList>
    </citation>
    <scope>NUCLEOTIDE SEQUENCE [LARGE SCALE GENOMIC DNA]</scope>
    <source>
        <strain evidence="3 4">KA37</strain>
    </source>
</reference>
<dbReference type="AlphaFoldDB" id="A0A0G9MVT7"/>
<name>A0A0G9MVT7_9SPHN</name>
<organism evidence="3 4">
    <name type="scientific">Aurantiacibacter luteus</name>
    <dbReference type="NCBI Taxonomy" id="1581420"/>
    <lineage>
        <taxon>Bacteria</taxon>
        <taxon>Pseudomonadati</taxon>
        <taxon>Pseudomonadota</taxon>
        <taxon>Alphaproteobacteria</taxon>
        <taxon>Sphingomonadales</taxon>
        <taxon>Erythrobacteraceae</taxon>
        <taxon>Aurantiacibacter</taxon>
    </lineage>
</organism>
<sequence>MRPAAALFAGVATLAVPASLALPTTPAVAQSSRSQASQLDRAVAALRAITTLRADFTQTDRSGRSYSGTLTLRNPGRIRFEYSGDANMLVVSDGRALTFVDYEVNQVERYPIGESPLGALLDPNRDMRRYGEVQSGTTDGVISVMVRDPSHPEYGVFNFIFVPDSGAPGGLRLASWVALDAQNNRTTVRLRNHRYGMSVPNSTFTYRDPRRSSRRPG</sequence>
<gene>
    <name evidence="3" type="ORF">AAW00_07960</name>
</gene>
<dbReference type="CDD" id="cd16325">
    <property type="entry name" value="LolA"/>
    <property type="match status" value="1"/>
</dbReference>
<evidence type="ECO:0000256" key="2">
    <source>
        <dbReference type="SAM" id="SignalP"/>
    </source>
</evidence>